<evidence type="ECO:0000313" key="4">
    <source>
        <dbReference type="Proteomes" id="UP000006327"/>
    </source>
</evidence>
<organism evidence="3 4">
    <name type="scientific">Paraglaciecola arctica BSs20135</name>
    <dbReference type="NCBI Taxonomy" id="493475"/>
    <lineage>
        <taxon>Bacteria</taxon>
        <taxon>Pseudomonadati</taxon>
        <taxon>Pseudomonadota</taxon>
        <taxon>Gammaproteobacteria</taxon>
        <taxon>Alteromonadales</taxon>
        <taxon>Alteromonadaceae</taxon>
        <taxon>Paraglaciecola</taxon>
    </lineage>
</organism>
<reference evidence="3 4" key="1">
    <citation type="journal article" date="2017" name="Antonie Van Leeuwenhoek">
        <title>Rhizobium rhizosphaerae sp. nov., a novel species isolated from rice rhizosphere.</title>
        <authorList>
            <person name="Zhao J.J."/>
            <person name="Zhang J."/>
            <person name="Zhang R.J."/>
            <person name="Zhang C.W."/>
            <person name="Yin H.Q."/>
            <person name="Zhang X.X."/>
        </authorList>
    </citation>
    <scope>NUCLEOTIDE SEQUENCE [LARGE SCALE GENOMIC DNA]</scope>
    <source>
        <strain evidence="3 4">BSs20135</strain>
    </source>
</reference>
<dbReference type="Pfam" id="PF07510">
    <property type="entry name" value="GmrSD_C"/>
    <property type="match status" value="1"/>
</dbReference>
<proteinExistence type="predicted"/>
<dbReference type="Proteomes" id="UP000006327">
    <property type="component" value="Unassembled WGS sequence"/>
</dbReference>
<protein>
    <recommendedName>
        <fullName evidence="5">DUF262 domain-containing protein</fullName>
    </recommendedName>
</protein>
<dbReference type="InterPro" id="IPR011089">
    <property type="entry name" value="GmrSD_C"/>
</dbReference>
<evidence type="ECO:0000259" key="2">
    <source>
        <dbReference type="Pfam" id="PF07510"/>
    </source>
</evidence>
<comment type="caution">
    <text evidence="3">The sequence shown here is derived from an EMBL/GenBank/DDBJ whole genome shotgun (WGS) entry which is preliminary data.</text>
</comment>
<evidence type="ECO:0008006" key="5">
    <source>
        <dbReference type="Google" id="ProtNLM"/>
    </source>
</evidence>
<name>K6ZA61_9ALTE</name>
<keyword evidence="4" id="KW-1185">Reference proteome</keyword>
<dbReference type="PANTHER" id="PTHR35149:SF1">
    <property type="entry name" value="DUF5655 DOMAIN-CONTAINING PROTEIN"/>
    <property type="match status" value="1"/>
</dbReference>
<dbReference type="PANTHER" id="PTHR35149">
    <property type="entry name" value="SLL5132 PROTEIN"/>
    <property type="match status" value="1"/>
</dbReference>
<dbReference type="STRING" id="493475.GARC_3342"/>
<dbReference type="eggNOG" id="COG1479">
    <property type="taxonomic scope" value="Bacteria"/>
</dbReference>
<evidence type="ECO:0000313" key="3">
    <source>
        <dbReference type="EMBL" id="GAC20300.1"/>
    </source>
</evidence>
<dbReference type="RefSeq" id="WP_007622085.1">
    <property type="nucleotide sequence ID" value="NZ_BAEO01000051.1"/>
</dbReference>
<dbReference type="EMBL" id="BAEO01000051">
    <property type="protein sequence ID" value="GAC20300.1"/>
    <property type="molecule type" value="Genomic_DNA"/>
</dbReference>
<feature type="domain" description="GmrSD restriction endonucleases N-terminal" evidence="1">
    <location>
        <begin position="25"/>
        <end position="223"/>
    </location>
</feature>
<sequence length="678" mass="78757">MNNIQARDKKSIGSDSSNKIQSYRIKELLIDSNSYLVPMYQRNYAWGEGEINQLIQDVLDYQQNKPNQTYYIGTLVAFERTDGRFEVIDGQQRFTTLTLLAFALKRLSTKHQTIDMEWYNKPNLGFESRKKSTDTFASLIHGVALKHLRTDEYNQDVINGYELLEKALLALGDKLKGFCSYLFSNVEIARVSVPKDTDLNHYFEVMNNRGEQLEKHEVVKARLISVLNEIEDEQEREQNIQLLSKIWDATANMERYVQYGFSPDERHKVFGNDDWGQFTPTSYTDLAACLEHEATKESGQTDNVSLSLNEILAKPPQISTSGDATLTPERFNSVINFSNFLLHVLRVLTKLDIALDDKRLLEQFDTYLNDNNTDKVTAVKDFVFSLLKCKYLFDQYIIKREFSDGKDKWSLKRLHFYNAKSQSYINTFDNSNEQDSEDGFEGVNRQLLTLLSAFHVSTPTLVYKHWLNGALFHLFHMNNVTPRHYLRRLEHLARQFVFGRFLSIDGADYYNMIYQGKSFSTVDFSDSQVMELLKYGTIENNLVFNYLDYLLWCDGTKNGSDDVVNQFEFTFRSSVEHFYPQHPLDGHRKLAKNDLHRFGNLCLISHSKNSKLSNLQPTAKRDHFKAAIADKRIDTLKLYEMIKVMNSAGEWTETQIAEHERNMLTILINDSKAEHRDE</sequence>
<feature type="domain" description="GmrSD restriction endonucleases C-terminal" evidence="2">
    <location>
        <begin position="545"/>
        <end position="665"/>
    </location>
</feature>
<dbReference type="InterPro" id="IPR004919">
    <property type="entry name" value="GmrSD_N"/>
</dbReference>
<evidence type="ECO:0000259" key="1">
    <source>
        <dbReference type="Pfam" id="PF03235"/>
    </source>
</evidence>
<dbReference type="Pfam" id="PF03235">
    <property type="entry name" value="GmrSD_N"/>
    <property type="match status" value="1"/>
</dbReference>
<accession>K6ZA61</accession>
<dbReference type="AlphaFoldDB" id="K6ZA61"/>
<dbReference type="OrthoDB" id="9798761at2"/>
<gene>
    <name evidence="3" type="ORF">GARC_3342</name>
</gene>